<comment type="similarity">
    <text evidence="2 9">Belongs to the cytochrome P450 family.</text>
</comment>
<evidence type="ECO:0000256" key="3">
    <source>
        <dbReference type="ARBA" id="ARBA00022617"/>
    </source>
</evidence>
<dbReference type="AlphaFoldDB" id="A0A1V8T7Y0"/>
<dbReference type="Gene3D" id="1.10.630.10">
    <property type="entry name" value="Cytochrome P450"/>
    <property type="match status" value="1"/>
</dbReference>
<gene>
    <name evidence="10" type="ORF">B0A48_07210</name>
</gene>
<evidence type="ECO:0000256" key="1">
    <source>
        <dbReference type="ARBA" id="ARBA00001971"/>
    </source>
</evidence>
<name>A0A1V8T7Y0_9PEZI</name>
<dbReference type="InterPro" id="IPR017972">
    <property type="entry name" value="Cyt_P450_CS"/>
</dbReference>
<dbReference type="PANTHER" id="PTHR24287">
    <property type="entry name" value="P450, PUTATIVE (EUROFUNG)-RELATED"/>
    <property type="match status" value="1"/>
</dbReference>
<dbReference type="InterPro" id="IPR002401">
    <property type="entry name" value="Cyt_P450_E_grp-I"/>
</dbReference>
<dbReference type="EMBL" id="NAJO01000014">
    <property type="protein sequence ID" value="OQO07513.1"/>
    <property type="molecule type" value="Genomic_DNA"/>
</dbReference>
<evidence type="ECO:0000256" key="5">
    <source>
        <dbReference type="ARBA" id="ARBA00023002"/>
    </source>
</evidence>
<evidence type="ECO:0000313" key="10">
    <source>
        <dbReference type="EMBL" id="OQO07513.1"/>
    </source>
</evidence>
<dbReference type="PRINTS" id="PR00463">
    <property type="entry name" value="EP450I"/>
</dbReference>
<sequence>MATLLLIVACALLTCIYLDLTRRLANHKFLAFAKANNCSPIRTAQDQNWPWGLARLYALLTARRNGKDALDDYMAPPLYEHKTLQRQSIGGSYVIETAEPAIAQAILSTQSSEFALGSTRRRVFRPVEGPGISAFTSDGADWHYARAMLRTSFGKERLNDLEATERNLELMFEAIEATGADGWTDVVDMQPLVYRFVLDSATKFLFGESVESQTAFMKQRVHADAHDARQTAMSDLAISDGFAESFDTVLHWLFLRFRLRGLAFLGTSATFRRANQTLKRFLKYAIDKQLNTDSSKSSASMLSGLTEKTRNPDDLRAQLTGLLFAGRDATGSLILLTLLLLSRHPEIYAKLRSLTLEAFPEPHGTPLDYTHIQNFRYLRHIINETLRLYSVLPLNSRIATKDTVIPIGGGEDGKQPAAVHKGQQIMLNIYAMHRLKDLWGDDALEFNPERWEDPKRNALLEDGWAFIPFSRGPRVCIGQQYALTEASYCLVRFVQRFDRLAPDPEDPGKGADIKKAIAVAMAPAEAKLRLHRGET</sequence>
<dbReference type="Proteomes" id="UP000192596">
    <property type="component" value="Unassembled WGS sequence"/>
</dbReference>
<feature type="binding site" description="axial binding residue" evidence="8">
    <location>
        <position position="476"/>
    </location>
    <ligand>
        <name>heme</name>
        <dbReference type="ChEBI" id="CHEBI:30413"/>
    </ligand>
    <ligandPart>
        <name>Fe</name>
        <dbReference type="ChEBI" id="CHEBI:18248"/>
    </ligandPart>
</feature>
<dbReference type="Pfam" id="PF00067">
    <property type="entry name" value="p450"/>
    <property type="match status" value="1"/>
</dbReference>
<dbReference type="InterPro" id="IPR047146">
    <property type="entry name" value="Cyt_P450_E_CYP52_fungi"/>
</dbReference>
<dbReference type="InParanoid" id="A0A1V8T7Y0"/>
<evidence type="ECO:0000256" key="8">
    <source>
        <dbReference type="PIRSR" id="PIRSR602401-1"/>
    </source>
</evidence>
<evidence type="ECO:0000256" key="4">
    <source>
        <dbReference type="ARBA" id="ARBA00022723"/>
    </source>
</evidence>
<keyword evidence="6 8" id="KW-0408">Iron</keyword>
<reference evidence="11" key="1">
    <citation type="submission" date="2017-03" db="EMBL/GenBank/DDBJ databases">
        <title>Genomes of endolithic fungi from Antarctica.</title>
        <authorList>
            <person name="Coleine C."/>
            <person name="Masonjones S."/>
            <person name="Stajich J.E."/>
        </authorList>
    </citation>
    <scope>NUCLEOTIDE SEQUENCE [LARGE SCALE GENOMIC DNA]</scope>
    <source>
        <strain evidence="11">CCFEE 5527</strain>
    </source>
</reference>
<dbReference type="PANTHER" id="PTHR24287:SF1">
    <property type="entry name" value="P450, PUTATIVE (EUROFUNG)-RELATED"/>
    <property type="match status" value="1"/>
</dbReference>
<dbReference type="GO" id="GO:0005506">
    <property type="term" value="F:iron ion binding"/>
    <property type="evidence" value="ECO:0007669"/>
    <property type="project" value="InterPro"/>
</dbReference>
<evidence type="ECO:0000256" key="2">
    <source>
        <dbReference type="ARBA" id="ARBA00010617"/>
    </source>
</evidence>
<protein>
    <recommendedName>
        <fullName evidence="12">Cytochrome P450</fullName>
    </recommendedName>
</protein>
<comment type="cofactor">
    <cofactor evidence="1 8">
        <name>heme</name>
        <dbReference type="ChEBI" id="CHEBI:30413"/>
    </cofactor>
</comment>
<dbReference type="GO" id="GO:0004497">
    <property type="term" value="F:monooxygenase activity"/>
    <property type="evidence" value="ECO:0007669"/>
    <property type="project" value="UniProtKB-KW"/>
</dbReference>
<evidence type="ECO:0008006" key="12">
    <source>
        <dbReference type="Google" id="ProtNLM"/>
    </source>
</evidence>
<evidence type="ECO:0000256" key="6">
    <source>
        <dbReference type="ARBA" id="ARBA00023004"/>
    </source>
</evidence>
<dbReference type="SUPFAM" id="SSF48264">
    <property type="entry name" value="Cytochrome P450"/>
    <property type="match status" value="1"/>
</dbReference>
<dbReference type="STRING" id="1507870.A0A1V8T7Y0"/>
<proteinExistence type="inferred from homology"/>
<keyword evidence="5 9" id="KW-0560">Oxidoreductase</keyword>
<dbReference type="PRINTS" id="PR00385">
    <property type="entry name" value="P450"/>
</dbReference>
<dbReference type="InterPro" id="IPR001128">
    <property type="entry name" value="Cyt_P450"/>
</dbReference>
<evidence type="ECO:0000256" key="7">
    <source>
        <dbReference type="ARBA" id="ARBA00023033"/>
    </source>
</evidence>
<dbReference type="InterPro" id="IPR036396">
    <property type="entry name" value="Cyt_P450_sf"/>
</dbReference>
<dbReference type="OrthoDB" id="1470350at2759"/>
<keyword evidence="3 8" id="KW-0349">Heme</keyword>
<comment type="caution">
    <text evidence="10">The sequence shown here is derived from an EMBL/GenBank/DDBJ whole genome shotgun (WGS) entry which is preliminary data.</text>
</comment>
<evidence type="ECO:0000313" key="11">
    <source>
        <dbReference type="Proteomes" id="UP000192596"/>
    </source>
</evidence>
<accession>A0A1V8T7Y0</accession>
<evidence type="ECO:0000256" key="9">
    <source>
        <dbReference type="RuleBase" id="RU000461"/>
    </source>
</evidence>
<dbReference type="GO" id="GO:0016705">
    <property type="term" value="F:oxidoreductase activity, acting on paired donors, with incorporation or reduction of molecular oxygen"/>
    <property type="evidence" value="ECO:0007669"/>
    <property type="project" value="InterPro"/>
</dbReference>
<keyword evidence="4 8" id="KW-0479">Metal-binding</keyword>
<organism evidence="10 11">
    <name type="scientific">Cryoendolithus antarcticus</name>
    <dbReference type="NCBI Taxonomy" id="1507870"/>
    <lineage>
        <taxon>Eukaryota</taxon>
        <taxon>Fungi</taxon>
        <taxon>Dikarya</taxon>
        <taxon>Ascomycota</taxon>
        <taxon>Pezizomycotina</taxon>
        <taxon>Dothideomycetes</taxon>
        <taxon>Dothideomycetidae</taxon>
        <taxon>Cladosporiales</taxon>
        <taxon>Cladosporiaceae</taxon>
        <taxon>Cryoendolithus</taxon>
    </lineage>
</organism>
<dbReference type="PROSITE" id="PS00086">
    <property type="entry name" value="CYTOCHROME_P450"/>
    <property type="match status" value="1"/>
</dbReference>
<keyword evidence="7 9" id="KW-0503">Monooxygenase</keyword>
<dbReference type="GO" id="GO:0020037">
    <property type="term" value="F:heme binding"/>
    <property type="evidence" value="ECO:0007669"/>
    <property type="project" value="InterPro"/>
</dbReference>
<keyword evidence="11" id="KW-1185">Reference proteome</keyword>